<evidence type="ECO:0000313" key="3">
    <source>
        <dbReference type="EMBL" id="KXS10998.1"/>
    </source>
</evidence>
<dbReference type="EMBL" id="KQ965810">
    <property type="protein sequence ID" value="KXS10998.1"/>
    <property type="molecule type" value="Genomic_DNA"/>
</dbReference>
<dbReference type="PRINTS" id="PR00894">
    <property type="entry name" value="YEASTMRS6P"/>
</dbReference>
<sequence length="389" mass="41799">MNTSTGEENPTADVIILGTDATLSILAAALSRIGKSVVHIDSNGFYGGHDPSFSFKDVLKWMLRVTEGAHPVFDQLSVDLHPDPEGISQSPPPPTGERDSSSLGEVKTTVVDLLGTGASTNALLETLGLTSVAEAPQEVHPATANDDAIGRAATLKKLLKSSRDFNVELAPRIALSNGALVELLIKSGVGRYLEFKNLESLEIVQDNSLRQVPCSKEDVFSSSFLTLPEKRRLMRLLTSLSRKEDSASLFDAAEQGKQSIDDYLASLQLSPKTRQTIVNAISLATTYQSPGTVDAVSGLRRIEYFLQSIGRYGPMPFLCPMYGGGSEISQGFCRLSAVYSGTYLLDYKIARIDTPPTAGGTFSVHGADGQVWNGLRIVASPDYDPKPSM</sequence>
<dbReference type="Proteomes" id="UP000070544">
    <property type="component" value="Unassembled WGS sequence"/>
</dbReference>
<dbReference type="Gene3D" id="3.50.50.60">
    <property type="entry name" value="FAD/NAD(P)-binding domain"/>
    <property type="match status" value="2"/>
</dbReference>
<dbReference type="GO" id="GO:0005968">
    <property type="term" value="C:Rab-protein geranylgeranyltransferase complex"/>
    <property type="evidence" value="ECO:0007669"/>
    <property type="project" value="TreeGrafter"/>
</dbReference>
<dbReference type="GO" id="GO:0005634">
    <property type="term" value="C:nucleus"/>
    <property type="evidence" value="ECO:0007669"/>
    <property type="project" value="TreeGrafter"/>
</dbReference>
<accession>A0A139A2W6</accession>
<dbReference type="InterPro" id="IPR036188">
    <property type="entry name" value="FAD/NAD-bd_sf"/>
</dbReference>
<dbReference type="InterPro" id="IPR017230">
    <property type="entry name" value="Mrs6"/>
</dbReference>
<dbReference type="InterPro" id="IPR018203">
    <property type="entry name" value="GDP_dissociation_inhibitor"/>
</dbReference>
<proteinExistence type="inferred from homology"/>
<organism evidence="3 4">
    <name type="scientific">Gonapodya prolifera (strain JEL478)</name>
    <name type="common">Monoblepharis prolifera</name>
    <dbReference type="NCBI Taxonomy" id="1344416"/>
    <lineage>
        <taxon>Eukaryota</taxon>
        <taxon>Fungi</taxon>
        <taxon>Fungi incertae sedis</taxon>
        <taxon>Chytridiomycota</taxon>
        <taxon>Chytridiomycota incertae sedis</taxon>
        <taxon>Monoblepharidomycetes</taxon>
        <taxon>Monoblepharidales</taxon>
        <taxon>Gonapodyaceae</taxon>
        <taxon>Gonapodya</taxon>
    </lineage>
</organism>
<dbReference type="STRING" id="1344416.A0A139A2W6"/>
<evidence type="ECO:0000256" key="1">
    <source>
        <dbReference type="ARBA" id="ARBA00005593"/>
    </source>
</evidence>
<name>A0A139A2W6_GONPJ</name>
<comment type="similarity">
    <text evidence="1">Belongs to the Rab GDI family.</text>
</comment>
<feature type="region of interest" description="Disordered" evidence="2">
    <location>
        <begin position="76"/>
        <end position="103"/>
    </location>
</feature>
<dbReference type="Pfam" id="PF00996">
    <property type="entry name" value="GDI"/>
    <property type="match status" value="2"/>
</dbReference>
<dbReference type="Gene3D" id="3.30.519.10">
    <property type="entry name" value="Guanine Nucleotide Dissociation Inhibitor, domain 2"/>
    <property type="match status" value="1"/>
</dbReference>
<dbReference type="PANTHER" id="PTHR11787">
    <property type="entry name" value="RAB GDP-DISSOCIATION INHIBITOR"/>
    <property type="match status" value="1"/>
</dbReference>
<evidence type="ECO:0000256" key="2">
    <source>
        <dbReference type="SAM" id="MobiDB-lite"/>
    </source>
</evidence>
<dbReference type="GO" id="GO:0005829">
    <property type="term" value="C:cytosol"/>
    <property type="evidence" value="ECO:0007669"/>
    <property type="project" value="TreeGrafter"/>
</dbReference>
<reference evidence="3 4" key="1">
    <citation type="journal article" date="2015" name="Genome Biol. Evol.">
        <title>Phylogenomic analyses indicate that early fungi evolved digesting cell walls of algal ancestors of land plants.</title>
        <authorList>
            <person name="Chang Y."/>
            <person name="Wang S."/>
            <person name="Sekimoto S."/>
            <person name="Aerts A.L."/>
            <person name="Choi C."/>
            <person name="Clum A."/>
            <person name="LaButti K.M."/>
            <person name="Lindquist E.A."/>
            <person name="Yee Ngan C."/>
            <person name="Ohm R.A."/>
            <person name="Salamov A.A."/>
            <person name="Grigoriev I.V."/>
            <person name="Spatafora J.W."/>
            <person name="Berbee M.L."/>
        </authorList>
    </citation>
    <scope>NUCLEOTIDE SEQUENCE [LARGE SCALE GENOMIC DNA]</scope>
    <source>
        <strain evidence="3 4">JEL478</strain>
    </source>
</reference>
<gene>
    <name evidence="3" type="ORF">M427DRAFT_138665</name>
</gene>
<dbReference type="PRINTS" id="PR00891">
    <property type="entry name" value="RABGDIREP"/>
</dbReference>
<dbReference type="PANTHER" id="PTHR11787:SF4">
    <property type="entry name" value="CHM, RAB ESCORT PROTEIN 1"/>
    <property type="match status" value="1"/>
</dbReference>
<dbReference type="GO" id="GO:0016192">
    <property type="term" value="P:vesicle-mediated transport"/>
    <property type="evidence" value="ECO:0007669"/>
    <property type="project" value="TreeGrafter"/>
</dbReference>
<dbReference type="AlphaFoldDB" id="A0A139A2W6"/>
<dbReference type="OrthoDB" id="9446342at2759"/>
<dbReference type="GO" id="GO:0005092">
    <property type="term" value="F:GDP-dissociation inhibitor activity"/>
    <property type="evidence" value="ECO:0007669"/>
    <property type="project" value="InterPro"/>
</dbReference>
<dbReference type="SUPFAM" id="SSF51905">
    <property type="entry name" value="FAD/NAD(P)-binding domain"/>
    <property type="match status" value="1"/>
</dbReference>
<dbReference type="GO" id="GO:0007264">
    <property type="term" value="P:small GTPase-mediated signal transduction"/>
    <property type="evidence" value="ECO:0007669"/>
    <property type="project" value="InterPro"/>
</dbReference>
<evidence type="ECO:0000313" key="4">
    <source>
        <dbReference type="Proteomes" id="UP000070544"/>
    </source>
</evidence>
<protein>
    <submittedName>
        <fullName evidence="3">FAD/NAD(P)-binding domain-containing protein</fullName>
    </submittedName>
</protein>
<keyword evidence="4" id="KW-1185">Reference proteome</keyword>